<accession>A0A1I8ASM6</accession>
<name>A0A1I8ASM6_9BILA</name>
<dbReference type="Pfam" id="PF12842">
    <property type="entry name" value="DUF3819"/>
    <property type="match status" value="1"/>
</dbReference>
<proteinExistence type="predicted"/>
<protein>
    <submittedName>
        <fullName evidence="6">HDOD domain-containing protein</fullName>
    </submittedName>
</protein>
<dbReference type="InterPro" id="IPR024557">
    <property type="entry name" value="CNOT1_dom_4"/>
</dbReference>
<dbReference type="GO" id="GO:0000932">
    <property type="term" value="C:P-body"/>
    <property type="evidence" value="ECO:0007669"/>
    <property type="project" value="TreeGrafter"/>
</dbReference>
<dbReference type="PANTHER" id="PTHR13162:SF8">
    <property type="entry name" value="CCR4-NOT TRANSCRIPTION COMPLEX SUBUNIT 1"/>
    <property type="match status" value="1"/>
</dbReference>
<evidence type="ECO:0000256" key="1">
    <source>
        <dbReference type="SAM" id="MobiDB-lite"/>
    </source>
</evidence>
<feature type="compositionally biased region" description="Polar residues" evidence="1">
    <location>
        <begin position="258"/>
        <end position="269"/>
    </location>
</feature>
<feature type="region of interest" description="Disordered" evidence="1">
    <location>
        <begin position="253"/>
        <end position="320"/>
    </location>
</feature>
<dbReference type="GO" id="GO:0060090">
    <property type="term" value="F:molecular adaptor activity"/>
    <property type="evidence" value="ECO:0007669"/>
    <property type="project" value="TreeGrafter"/>
</dbReference>
<evidence type="ECO:0000259" key="3">
    <source>
        <dbReference type="Pfam" id="PF16415"/>
    </source>
</evidence>
<reference evidence="6" key="1">
    <citation type="submission" date="2016-11" db="UniProtKB">
        <authorList>
            <consortium name="WormBaseParasite"/>
        </authorList>
    </citation>
    <scope>IDENTIFICATION</scope>
</reference>
<dbReference type="InterPro" id="IPR032191">
    <property type="entry name" value="CNOT1_CAF1_bind"/>
</dbReference>
<sequence>MESRGTAYGSVDVLITHTRNANLLAPEPASNIMQEVKTTLKELSSQQMVECVKIVMKTEQARRTYWVAQHIVIHHVVEMAAFHHVLQSTLSLAKIDILDSKIEQEIILELDEEDVGCNEHAILAHLGHFLGLITIARNRPIFARDLDLEMLLEKAMQRSFYFDSIVPFIQQILKSCKTSSVFSISSAWIRNLLFKLADAHGSSLAGKYIKRDIESLFTILGVSLPAVQSERLNSFEPMVARFGITRPRHILEIRADDQSNNADKASTPVSEVESVDPTGKANDDTSSQRTQQDSLYGEDNLPTTSRSRAPSTSSSDFSFSLNPDFPMDEELEFAPSPFDDIEPPHVSYNKLDISSMEDLCRHVYVSPLLNMNLPAKEIKYIIECALKHAVREVIECVVKKAKNQTLHFVDESIRKDFHAKKKFDKQAVREASLKMAKSMAGGLAYGISSLPLSRMMEGYLQHNLFGETSLEDVPGGDQIRDGNAKIGACFIAKTASEATAVEINKRFDDERYNPTLHNFEQNTDGRHSAVCRPTGENLSAYTGYANVHIGFDDYENENDGAAALAASQQPPTVKFIYLEDEKTMFDQLTNLLNTIDSWFGENDAQIVLAGIRSAEVVANIRLIVYNLIVDLQQPRKGPACVPESVIYYAVDQFLMHYTPEPKGEAEVKWSKHLRDVFIELCRIIIAQITGTELVRRITQFVCENSTKNRFNVDAVAFLVRMQLIHSAVFDKHLKTLLHRGDRTATFTFVSDLVKAVYATYDDPNMQFTLLPHTIDAIQSAYDSKVTPPGSQH</sequence>
<evidence type="ECO:0000259" key="4">
    <source>
        <dbReference type="Pfam" id="PF25097"/>
    </source>
</evidence>
<dbReference type="GO" id="GO:0017148">
    <property type="term" value="P:negative regulation of translation"/>
    <property type="evidence" value="ECO:0007669"/>
    <property type="project" value="InterPro"/>
</dbReference>
<dbReference type="GO" id="GO:0030015">
    <property type="term" value="C:CCR4-NOT core complex"/>
    <property type="evidence" value="ECO:0007669"/>
    <property type="project" value="InterPro"/>
</dbReference>
<dbReference type="Pfam" id="PF16415">
    <property type="entry name" value="CNOT1_CAF1_bind"/>
    <property type="match status" value="1"/>
</dbReference>
<keyword evidence="5" id="KW-1185">Reference proteome</keyword>
<dbReference type="AlphaFoldDB" id="A0A1I8ASM6"/>
<evidence type="ECO:0000259" key="2">
    <source>
        <dbReference type="Pfam" id="PF12842"/>
    </source>
</evidence>
<dbReference type="Gene3D" id="1.25.40.180">
    <property type="match status" value="1"/>
</dbReference>
<feature type="domain" description="CCR4-NOT transcription complex subunit 1 CAF1-binding" evidence="3">
    <location>
        <begin position="27"/>
        <end position="230"/>
    </location>
</feature>
<evidence type="ECO:0000313" key="5">
    <source>
        <dbReference type="Proteomes" id="UP000095287"/>
    </source>
</evidence>
<dbReference type="GO" id="GO:0000288">
    <property type="term" value="P:nuclear-transcribed mRNA catabolic process, deadenylation-dependent decay"/>
    <property type="evidence" value="ECO:0007669"/>
    <property type="project" value="TreeGrafter"/>
</dbReference>
<dbReference type="WBParaSite" id="L893_g8807.t1">
    <property type="protein sequence ID" value="L893_g8807.t1"/>
    <property type="gene ID" value="L893_g8807"/>
</dbReference>
<feature type="domain" description="CCR4-NOT transcription complex subunit 1-like NOT1 connector" evidence="4">
    <location>
        <begin position="644"/>
        <end position="783"/>
    </location>
</feature>
<organism evidence="5 6">
    <name type="scientific">Steinernema glaseri</name>
    <dbReference type="NCBI Taxonomy" id="37863"/>
    <lineage>
        <taxon>Eukaryota</taxon>
        <taxon>Metazoa</taxon>
        <taxon>Ecdysozoa</taxon>
        <taxon>Nematoda</taxon>
        <taxon>Chromadorea</taxon>
        <taxon>Rhabditida</taxon>
        <taxon>Tylenchina</taxon>
        <taxon>Panagrolaimomorpha</taxon>
        <taxon>Strongyloidoidea</taxon>
        <taxon>Steinernematidae</taxon>
        <taxon>Steinernema</taxon>
    </lineage>
</organism>
<feature type="domain" description="CCR4-NOT transcription complex subunit 1" evidence="2">
    <location>
        <begin position="377"/>
        <end position="509"/>
    </location>
</feature>
<dbReference type="Pfam" id="PF25097">
    <property type="entry name" value="ARM_Cnot1"/>
    <property type="match status" value="1"/>
</dbReference>
<dbReference type="Proteomes" id="UP000095287">
    <property type="component" value="Unplaced"/>
</dbReference>
<evidence type="ECO:0000313" key="6">
    <source>
        <dbReference type="WBParaSite" id="L893_g8807.t1"/>
    </source>
</evidence>
<feature type="compositionally biased region" description="Polar residues" evidence="1">
    <location>
        <begin position="284"/>
        <end position="294"/>
    </location>
</feature>
<dbReference type="InterPro" id="IPR040398">
    <property type="entry name" value="Not1"/>
</dbReference>
<feature type="compositionally biased region" description="Low complexity" evidence="1">
    <location>
        <begin position="302"/>
        <end position="320"/>
    </location>
</feature>
<dbReference type="PANTHER" id="PTHR13162">
    <property type="entry name" value="CCR4-NOT TRANSCRIPTION COMPLEX"/>
    <property type="match status" value="1"/>
</dbReference>
<dbReference type="InterPro" id="IPR055454">
    <property type="entry name" value="CNOT1-like_NOT1_connector"/>
</dbReference>